<protein>
    <submittedName>
        <fullName evidence="2">Uncharacterized protein</fullName>
    </submittedName>
</protein>
<gene>
    <name evidence="2" type="ORF">QO002_005375</name>
</gene>
<keyword evidence="1" id="KW-0732">Signal</keyword>
<dbReference type="RefSeq" id="WP_307235557.1">
    <property type="nucleotide sequence ID" value="NZ_JAUSVF010000003.1"/>
</dbReference>
<evidence type="ECO:0000313" key="3">
    <source>
        <dbReference type="Proteomes" id="UP001230207"/>
    </source>
</evidence>
<proteinExistence type="predicted"/>
<evidence type="ECO:0000313" key="2">
    <source>
        <dbReference type="EMBL" id="MDQ0323169.1"/>
    </source>
</evidence>
<accession>A0ABU0BZN5</accession>
<dbReference type="Proteomes" id="UP001230207">
    <property type="component" value="Unassembled WGS sequence"/>
</dbReference>
<reference evidence="2 3" key="1">
    <citation type="submission" date="2023-07" db="EMBL/GenBank/DDBJ databases">
        <title>Genomic Encyclopedia of Type Strains, Phase IV (KMG-IV): sequencing the most valuable type-strain genomes for metagenomic binning, comparative biology and taxonomic classification.</title>
        <authorList>
            <person name="Goeker M."/>
        </authorList>
    </citation>
    <scope>NUCLEOTIDE SEQUENCE [LARGE SCALE GENOMIC DNA]</scope>
    <source>
        <strain evidence="2 3">DSM 1112</strain>
    </source>
</reference>
<sequence length="68" mass="7695">MSVIRRLAIFSATILLAMPTLASANRATFPKDFDRFGWYQALADRPAVIRGYDIPDFTTPIPQPEERP</sequence>
<feature type="signal peptide" evidence="1">
    <location>
        <begin position="1"/>
        <end position="22"/>
    </location>
</feature>
<name>A0ABU0BZN5_9HYPH</name>
<feature type="chain" id="PRO_5047139215" evidence="1">
    <location>
        <begin position="23"/>
        <end position="68"/>
    </location>
</feature>
<organism evidence="2 3">
    <name type="scientific">Pararhizobium capsulatum DSM 1112</name>
    <dbReference type="NCBI Taxonomy" id="1121113"/>
    <lineage>
        <taxon>Bacteria</taxon>
        <taxon>Pseudomonadati</taxon>
        <taxon>Pseudomonadota</taxon>
        <taxon>Alphaproteobacteria</taxon>
        <taxon>Hyphomicrobiales</taxon>
        <taxon>Rhizobiaceae</taxon>
        <taxon>Rhizobium/Agrobacterium group</taxon>
        <taxon>Pararhizobium</taxon>
    </lineage>
</organism>
<keyword evidence="3" id="KW-1185">Reference proteome</keyword>
<dbReference type="EMBL" id="JAUSVF010000003">
    <property type="protein sequence ID" value="MDQ0323169.1"/>
    <property type="molecule type" value="Genomic_DNA"/>
</dbReference>
<evidence type="ECO:0000256" key="1">
    <source>
        <dbReference type="SAM" id="SignalP"/>
    </source>
</evidence>
<comment type="caution">
    <text evidence="2">The sequence shown here is derived from an EMBL/GenBank/DDBJ whole genome shotgun (WGS) entry which is preliminary data.</text>
</comment>